<evidence type="ECO:0000256" key="1">
    <source>
        <dbReference type="SAM" id="MobiDB-lite"/>
    </source>
</evidence>
<proteinExistence type="predicted"/>
<sequence>MANVIDLDTTVNMGDLLEFTQALRLDYAQLLRHFDTLADHDHYLEYTLRHRHDLPDWAQHPVLLPRDAAWRMEIDMNDYEQPRYRRGRGRSRSRERGGGCGRGGPGFGGRDGDRGGGGGGGGGPGLHYHNDRHYHDHHRWGGGGMDYEDFLADGVGAAFERSGWGGGHYGGYGGWRRRRYW</sequence>
<evidence type="ECO:0000313" key="2">
    <source>
        <dbReference type="EMBL" id="RKU44482.1"/>
    </source>
</evidence>
<evidence type="ECO:0000313" key="3">
    <source>
        <dbReference type="Proteomes" id="UP000275385"/>
    </source>
</evidence>
<reference evidence="2 3" key="1">
    <citation type="submission" date="2018-08" db="EMBL/GenBank/DDBJ databases">
        <title>Draft genome of the lignicolous fungus Coniochaeta pulveracea.</title>
        <authorList>
            <person name="Borstlap C.J."/>
            <person name="De Witt R.N."/>
            <person name="Botha A."/>
            <person name="Volschenk H."/>
        </authorList>
    </citation>
    <scope>NUCLEOTIDE SEQUENCE [LARGE SCALE GENOMIC DNA]</scope>
    <source>
        <strain evidence="2 3">CAB683</strain>
    </source>
</reference>
<protein>
    <submittedName>
        <fullName evidence="2">Uncharacterized protein</fullName>
    </submittedName>
</protein>
<accession>A0A420Y9C4</accession>
<dbReference type="AlphaFoldDB" id="A0A420Y9C4"/>
<name>A0A420Y9C4_9PEZI</name>
<keyword evidence="3" id="KW-1185">Reference proteome</keyword>
<organism evidence="2 3">
    <name type="scientific">Coniochaeta pulveracea</name>
    <dbReference type="NCBI Taxonomy" id="177199"/>
    <lineage>
        <taxon>Eukaryota</taxon>
        <taxon>Fungi</taxon>
        <taxon>Dikarya</taxon>
        <taxon>Ascomycota</taxon>
        <taxon>Pezizomycotina</taxon>
        <taxon>Sordariomycetes</taxon>
        <taxon>Sordariomycetidae</taxon>
        <taxon>Coniochaetales</taxon>
        <taxon>Coniochaetaceae</taxon>
        <taxon>Coniochaeta</taxon>
    </lineage>
</organism>
<gene>
    <name evidence="2" type="ORF">DL546_003937</name>
</gene>
<comment type="caution">
    <text evidence="2">The sequence shown here is derived from an EMBL/GenBank/DDBJ whole genome shotgun (WGS) entry which is preliminary data.</text>
</comment>
<feature type="compositionally biased region" description="Gly residues" evidence="1">
    <location>
        <begin position="98"/>
        <end position="124"/>
    </location>
</feature>
<dbReference type="Proteomes" id="UP000275385">
    <property type="component" value="Unassembled WGS sequence"/>
</dbReference>
<feature type="region of interest" description="Disordered" evidence="1">
    <location>
        <begin position="83"/>
        <end position="124"/>
    </location>
</feature>
<dbReference type="EMBL" id="QVQW01000030">
    <property type="protein sequence ID" value="RKU44482.1"/>
    <property type="molecule type" value="Genomic_DNA"/>
</dbReference>